<organism evidence="1 2">
    <name type="scientific">Aplysia californica</name>
    <name type="common">California sea hare</name>
    <dbReference type="NCBI Taxonomy" id="6500"/>
    <lineage>
        <taxon>Eukaryota</taxon>
        <taxon>Metazoa</taxon>
        <taxon>Spiralia</taxon>
        <taxon>Lophotrochozoa</taxon>
        <taxon>Mollusca</taxon>
        <taxon>Gastropoda</taxon>
        <taxon>Heterobranchia</taxon>
        <taxon>Euthyneura</taxon>
        <taxon>Tectipleura</taxon>
        <taxon>Aplysiida</taxon>
        <taxon>Aplysioidea</taxon>
        <taxon>Aplysiidae</taxon>
        <taxon>Aplysia</taxon>
    </lineage>
</organism>
<sequence>MVSRLTRQLNARIPDVAFTGGDNDPRALIKLCLRGGRVLEVLLGFTAAVVTQVGICLKGLHQELNDLFMSVDGSQVERCVTPVRSLIHADPRLVGDEFDHFRLATFGRPV</sequence>
<evidence type="ECO:0000313" key="1">
    <source>
        <dbReference type="Proteomes" id="UP000694888"/>
    </source>
</evidence>
<dbReference type="Proteomes" id="UP000694888">
    <property type="component" value="Unplaced"/>
</dbReference>
<name>A0ABM1VPF3_APLCA</name>
<accession>A0ABM1VPF3</accession>
<keyword evidence="1" id="KW-1185">Reference proteome</keyword>
<reference evidence="2" key="1">
    <citation type="submission" date="2025-08" db="UniProtKB">
        <authorList>
            <consortium name="RefSeq"/>
        </authorList>
    </citation>
    <scope>IDENTIFICATION</scope>
</reference>
<dbReference type="GeneID" id="118477281"/>
<dbReference type="RefSeq" id="XP_035824295.1">
    <property type="nucleotide sequence ID" value="XM_035968402.1"/>
</dbReference>
<protein>
    <submittedName>
        <fullName evidence="2">Uncharacterized protein LOC118477281</fullName>
    </submittedName>
</protein>
<gene>
    <name evidence="2" type="primary">LOC118477281</name>
</gene>
<evidence type="ECO:0000313" key="2">
    <source>
        <dbReference type="RefSeq" id="XP_035824295.1"/>
    </source>
</evidence>
<proteinExistence type="predicted"/>